<feature type="transmembrane region" description="Helical" evidence="5">
    <location>
        <begin position="170"/>
        <end position="189"/>
    </location>
</feature>
<dbReference type="InterPro" id="IPR004841">
    <property type="entry name" value="AA-permease/SLC12A_dom"/>
</dbReference>
<feature type="transmembrane region" description="Helical" evidence="5">
    <location>
        <begin position="28"/>
        <end position="50"/>
    </location>
</feature>
<feature type="transmembrane region" description="Helical" evidence="5">
    <location>
        <begin position="140"/>
        <end position="158"/>
    </location>
</feature>
<evidence type="ECO:0000313" key="7">
    <source>
        <dbReference type="EMBL" id="GEB85236.1"/>
    </source>
</evidence>
<dbReference type="GO" id="GO:0055085">
    <property type="term" value="P:transmembrane transport"/>
    <property type="evidence" value="ECO:0007669"/>
    <property type="project" value="InterPro"/>
</dbReference>
<sequence>MSVDHSSAFRAEGQAHGRLSGNLGVAEIIFMVMAAAAPLTVVSGNVPLAIAQGNGALAWTGFAAASFVLLLFSVGFVTMTPHITQAGAFFTYVREGLGARAGRGSAFLALLTYTAIQLGVYGFFGWAMDDAVRQWGGPALPWWIYALAALILVGFLGYRHIELSSRVLGVALVLEIGVVLIMNAAIVWHPTPVAVPAGAESAASGPFAVALLFAITGFLGFEATAIFRDEAREPEKTIPRATYGAVLIIGFFYAFSCWCVIEAWGPGAVTSVAHTYLDNGGNMVLETAGRYAGGAVREIMQVLLLTSLFACLLSFHNIIARYFLVLGRETILPDFLARTHDHHASPHAASLSQTGTAIVLVGLAAWSGADPLISVFGSMAGISTVGIILLMIMTSLAVVRFFQTRPDLARGRTARTVWLPVIASVVLAAVLYIILVNFVIITGLSALVSTGLAILPFCVTVFGFCLKNNATPTAAVVSGVADQTAR</sequence>
<accession>A0A4Y3TS73</accession>
<feature type="transmembrane region" description="Helical" evidence="5">
    <location>
        <begin position="201"/>
        <end position="221"/>
    </location>
</feature>
<keyword evidence="3 5" id="KW-1133">Transmembrane helix</keyword>
<evidence type="ECO:0000256" key="3">
    <source>
        <dbReference type="ARBA" id="ARBA00022989"/>
    </source>
</evidence>
<evidence type="ECO:0000313" key="8">
    <source>
        <dbReference type="Proteomes" id="UP000317730"/>
    </source>
</evidence>
<keyword evidence="8" id="KW-1185">Reference proteome</keyword>
<evidence type="ECO:0000256" key="1">
    <source>
        <dbReference type="ARBA" id="ARBA00004141"/>
    </source>
</evidence>
<keyword evidence="4 5" id="KW-0472">Membrane</keyword>
<feature type="transmembrane region" description="Helical" evidence="5">
    <location>
        <begin position="372"/>
        <end position="396"/>
    </location>
</feature>
<dbReference type="Proteomes" id="UP000317730">
    <property type="component" value="Unassembled WGS sequence"/>
</dbReference>
<dbReference type="AlphaFoldDB" id="A0A4Y3TS73"/>
<evidence type="ECO:0000256" key="5">
    <source>
        <dbReference type="SAM" id="Phobius"/>
    </source>
</evidence>
<dbReference type="PANTHER" id="PTHR42770:SF16">
    <property type="entry name" value="AMINO ACID PERMEASE"/>
    <property type="match status" value="1"/>
</dbReference>
<keyword evidence="2 5" id="KW-0812">Transmembrane</keyword>
<evidence type="ECO:0000256" key="4">
    <source>
        <dbReference type="ARBA" id="ARBA00023136"/>
    </source>
</evidence>
<feature type="transmembrane region" description="Helical" evidence="5">
    <location>
        <begin position="299"/>
        <end position="324"/>
    </location>
</feature>
<feature type="transmembrane region" description="Helical" evidence="5">
    <location>
        <begin position="107"/>
        <end position="128"/>
    </location>
</feature>
<feature type="transmembrane region" description="Helical" evidence="5">
    <location>
        <begin position="345"/>
        <end position="366"/>
    </location>
</feature>
<dbReference type="GO" id="GO:0016020">
    <property type="term" value="C:membrane"/>
    <property type="evidence" value="ECO:0007669"/>
    <property type="project" value="UniProtKB-SubCell"/>
</dbReference>
<feature type="transmembrane region" description="Helical" evidence="5">
    <location>
        <begin position="446"/>
        <end position="466"/>
    </location>
</feature>
<feature type="domain" description="Amino acid permease/ SLC12A" evidence="6">
    <location>
        <begin position="28"/>
        <end position="441"/>
    </location>
</feature>
<dbReference type="InterPro" id="IPR050367">
    <property type="entry name" value="APC_superfamily"/>
</dbReference>
<dbReference type="RefSeq" id="WP_141375295.1">
    <property type="nucleotide sequence ID" value="NZ_BAPL01000024.1"/>
</dbReference>
<dbReference type="Gene3D" id="1.20.1740.10">
    <property type="entry name" value="Amino acid/polyamine transporter I"/>
    <property type="match status" value="1"/>
</dbReference>
<dbReference type="Pfam" id="PF00324">
    <property type="entry name" value="AA_permease"/>
    <property type="match status" value="1"/>
</dbReference>
<proteinExistence type="predicted"/>
<gene>
    <name evidence="7" type="ORF">APE01nite_10330</name>
</gene>
<reference evidence="7 8" key="1">
    <citation type="submission" date="2019-06" db="EMBL/GenBank/DDBJ databases">
        <title>Whole genome shotgun sequence of Acetobacter peroxydans NBRC 13755.</title>
        <authorList>
            <person name="Hosoyama A."/>
            <person name="Uohara A."/>
            <person name="Ohji S."/>
            <person name="Ichikawa N."/>
        </authorList>
    </citation>
    <scope>NUCLEOTIDE SEQUENCE [LARGE SCALE GENOMIC DNA]</scope>
    <source>
        <strain evidence="7 8">NBRC 13755</strain>
    </source>
</reference>
<protein>
    <submittedName>
        <fullName evidence="7">Putative amino acid permease</fullName>
    </submittedName>
</protein>
<feature type="transmembrane region" description="Helical" evidence="5">
    <location>
        <begin position="56"/>
        <end position="77"/>
    </location>
</feature>
<evidence type="ECO:0000256" key="2">
    <source>
        <dbReference type="ARBA" id="ARBA00022692"/>
    </source>
</evidence>
<evidence type="ECO:0000259" key="6">
    <source>
        <dbReference type="Pfam" id="PF00324"/>
    </source>
</evidence>
<dbReference type="EMBL" id="BJMV01000004">
    <property type="protein sequence ID" value="GEB85236.1"/>
    <property type="molecule type" value="Genomic_DNA"/>
</dbReference>
<dbReference type="PANTHER" id="PTHR42770">
    <property type="entry name" value="AMINO ACID TRANSPORTER-RELATED"/>
    <property type="match status" value="1"/>
</dbReference>
<organism evidence="7 8">
    <name type="scientific">Acetobacter peroxydans</name>
    <dbReference type="NCBI Taxonomy" id="104098"/>
    <lineage>
        <taxon>Bacteria</taxon>
        <taxon>Pseudomonadati</taxon>
        <taxon>Pseudomonadota</taxon>
        <taxon>Alphaproteobacteria</taxon>
        <taxon>Acetobacterales</taxon>
        <taxon>Acetobacteraceae</taxon>
        <taxon>Acetobacter</taxon>
    </lineage>
</organism>
<name>A0A4Y3TS73_9PROT</name>
<comment type="caution">
    <text evidence="7">The sequence shown here is derived from an EMBL/GenBank/DDBJ whole genome shotgun (WGS) entry which is preliminary data.</text>
</comment>
<comment type="subcellular location">
    <subcellularLocation>
        <location evidence="1">Membrane</location>
        <topology evidence="1">Multi-pass membrane protein</topology>
    </subcellularLocation>
</comment>
<feature type="transmembrane region" description="Helical" evidence="5">
    <location>
        <begin position="417"/>
        <end position="440"/>
    </location>
</feature>
<dbReference type="PIRSF" id="PIRSF006060">
    <property type="entry name" value="AA_transporter"/>
    <property type="match status" value="1"/>
</dbReference>
<feature type="transmembrane region" description="Helical" evidence="5">
    <location>
        <begin position="242"/>
        <end position="264"/>
    </location>
</feature>
<dbReference type="OrthoDB" id="9804700at2"/>